<evidence type="ECO:0000313" key="3">
    <source>
        <dbReference type="Proteomes" id="UP001218218"/>
    </source>
</evidence>
<dbReference type="Proteomes" id="UP001218218">
    <property type="component" value="Unassembled WGS sequence"/>
</dbReference>
<organism evidence="2 3">
    <name type="scientific">Mycena albidolilacea</name>
    <dbReference type="NCBI Taxonomy" id="1033008"/>
    <lineage>
        <taxon>Eukaryota</taxon>
        <taxon>Fungi</taxon>
        <taxon>Dikarya</taxon>
        <taxon>Basidiomycota</taxon>
        <taxon>Agaricomycotina</taxon>
        <taxon>Agaricomycetes</taxon>
        <taxon>Agaricomycetidae</taxon>
        <taxon>Agaricales</taxon>
        <taxon>Marasmiineae</taxon>
        <taxon>Mycenaceae</taxon>
        <taxon>Mycena</taxon>
    </lineage>
</organism>
<gene>
    <name evidence="2" type="ORF">DFH08DRAFT_816526</name>
</gene>
<dbReference type="EMBL" id="JARIHO010000042">
    <property type="protein sequence ID" value="KAJ7326171.1"/>
    <property type="molecule type" value="Genomic_DNA"/>
</dbReference>
<feature type="region of interest" description="Disordered" evidence="1">
    <location>
        <begin position="200"/>
        <end position="221"/>
    </location>
</feature>
<feature type="region of interest" description="Disordered" evidence="1">
    <location>
        <begin position="135"/>
        <end position="176"/>
    </location>
</feature>
<accession>A0AAD7EI95</accession>
<sequence length="221" mass="25011">MNDPYGTIYSKKGPEQFVGGKVKVLVFDRPMSVGRARRVALKILIPWRWEGEGHSSKQRSKIKCDATGRVRWVTGSGRPRERRGRSGTMRLDEERLFAPCGRRVDEARYGVHVGGSGVRPIGLWQGPNRVEEAEARTRPILYVHTQRPPRGRETRPKSTQRQRKTKREEVESPRLIAPSTLPSTQLALICVMMPRDEKGIDVNRGGKYLRNKSADGGVEQT</sequence>
<protein>
    <submittedName>
        <fullName evidence="2">Uncharacterized protein</fullName>
    </submittedName>
</protein>
<evidence type="ECO:0000256" key="1">
    <source>
        <dbReference type="SAM" id="MobiDB-lite"/>
    </source>
</evidence>
<proteinExistence type="predicted"/>
<reference evidence="2" key="1">
    <citation type="submission" date="2023-03" db="EMBL/GenBank/DDBJ databases">
        <title>Massive genome expansion in bonnet fungi (Mycena s.s.) driven by repeated elements and novel gene families across ecological guilds.</title>
        <authorList>
            <consortium name="Lawrence Berkeley National Laboratory"/>
            <person name="Harder C.B."/>
            <person name="Miyauchi S."/>
            <person name="Viragh M."/>
            <person name="Kuo A."/>
            <person name="Thoen E."/>
            <person name="Andreopoulos B."/>
            <person name="Lu D."/>
            <person name="Skrede I."/>
            <person name="Drula E."/>
            <person name="Henrissat B."/>
            <person name="Morin E."/>
            <person name="Kohler A."/>
            <person name="Barry K."/>
            <person name="LaButti K."/>
            <person name="Morin E."/>
            <person name="Salamov A."/>
            <person name="Lipzen A."/>
            <person name="Mereny Z."/>
            <person name="Hegedus B."/>
            <person name="Baldrian P."/>
            <person name="Stursova M."/>
            <person name="Weitz H."/>
            <person name="Taylor A."/>
            <person name="Grigoriev I.V."/>
            <person name="Nagy L.G."/>
            <person name="Martin F."/>
            <person name="Kauserud H."/>
        </authorList>
    </citation>
    <scope>NUCLEOTIDE SEQUENCE</scope>
    <source>
        <strain evidence="2">CBHHK002</strain>
    </source>
</reference>
<name>A0AAD7EI95_9AGAR</name>
<keyword evidence="3" id="KW-1185">Reference proteome</keyword>
<dbReference type="AlphaFoldDB" id="A0AAD7EI95"/>
<comment type="caution">
    <text evidence="2">The sequence shown here is derived from an EMBL/GenBank/DDBJ whole genome shotgun (WGS) entry which is preliminary data.</text>
</comment>
<evidence type="ECO:0000313" key="2">
    <source>
        <dbReference type="EMBL" id="KAJ7326171.1"/>
    </source>
</evidence>